<dbReference type="InterPro" id="IPR011947">
    <property type="entry name" value="FCP1_euk"/>
</dbReference>
<dbReference type="InterPro" id="IPR001357">
    <property type="entry name" value="BRCT_dom"/>
</dbReference>
<comment type="catalytic activity">
    <reaction evidence="4 6">
        <text>O-phospho-L-seryl-[protein] + H2O = L-seryl-[protein] + phosphate</text>
        <dbReference type="Rhea" id="RHEA:20629"/>
        <dbReference type="Rhea" id="RHEA-COMP:9863"/>
        <dbReference type="Rhea" id="RHEA-COMP:11604"/>
        <dbReference type="ChEBI" id="CHEBI:15377"/>
        <dbReference type="ChEBI" id="CHEBI:29999"/>
        <dbReference type="ChEBI" id="CHEBI:43474"/>
        <dbReference type="ChEBI" id="CHEBI:83421"/>
        <dbReference type="EC" id="3.1.3.16"/>
    </reaction>
</comment>
<dbReference type="CDD" id="cd07521">
    <property type="entry name" value="HAD_FCP1-like"/>
    <property type="match status" value="1"/>
</dbReference>
<dbReference type="PROSITE" id="PS50969">
    <property type="entry name" value="FCP1"/>
    <property type="match status" value="1"/>
</dbReference>
<evidence type="ECO:0000256" key="1">
    <source>
        <dbReference type="ARBA" id="ARBA00004123"/>
    </source>
</evidence>
<dbReference type="Gene3D" id="3.40.50.10190">
    <property type="entry name" value="BRCT domain"/>
    <property type="match status" value="1"/>
</dbReference>
<dbReference type="PANTHER" id="PTHR23081">
    <property type="entry name" value="RNA POLYMERASE II CTD PHOSPHATASE"/>
    <property type="match status" value="1"/>
</dbReference>
<comment type="catalytic activity">
    <reaction evidence="5 6">
        <text>O-phospho-L-threonyl-[protein] + H2O = L-threonyl-[protein] + phosphate</text>
        <dbReference type="Rhea" id="RHEA:47004"/>
        <dbReference type="Rhea" id="RHEA-COMP:11060"/>
        <dbReference type="Rhea" id="RHEA-COMP:11605"/>
        <dbReference type="ChEBI" id="CHEBI:15377"/>
        <dbReference type="ChEBI" id="CHEBI:30013"/>
        <dbReference type="ChEBI" id="CHEBI:43474"/>
        <dbReference type="ChEBI" id="CHEBI:61977"/>
        <dbReference type="EC" id="3.1.3.16"/>
    </reaction>
</comment>
<dbReference type="InterPro" id="IPR036420">
    <property type="entry name" value="BRCT_dom_sf"/>
</dbReference>
<dbReference type="PANTHER" id="PTHR23081:SF36">
    <property type="entry name" value="RNA POLYMERASE II SUBUNIT A C-TERMINAL DOMAIN PHOSPHATASE"/>
    <property type="match status" value="1"/>
</dbReference>
<feature type="domain" description="FCP1 homology" evidence="8">
    <location>
        <begin position="82"/>
        <end position="248"/>
    </location>
</feature>
<dbReference type="EC" id="3.1.3.16" evidence="6"/>
<dbReference type="Gene3D" id="3.40.50.1000">
    <property type="entry name" value="HAD superfamily/HAD-like"/>
    <property type="match status" value="1"/>
</dbReference>
<dbReference type="GO" id="GO:0008420">
    <property type="term" value="F:RNA polymerase II CTD heptapeptide repeat phosphatase activity"/>
    <property type="evidence" value="ECO:0007669"/>
    <property type="project" value="UniProtKB-UniRule"/>
</dbReference>
<keyword evidence="3 6" id="KW-0539">Nucleus</keyword>
<evidence type="ECO:0000259" key="7">
    <source>
        <dbReference type="PROSITE" id="PS50172"/>
    </source>
</evidence>
<dbReference type="PROSITE" id="PS50172">
    <property type="entry name" value="BRCT"/>
    <property type="match status" value="1"/>
</dbReference>
<dbReference type="AlphaFoldDB" id="A0A2N9H3G4"/>
<sequence>MKIISEMGFPQDSPELASSSLGSMGVPGDTCAHPTVVKGKCLVCDERMDKRYGLAFRYIDKDLWLSHDEIAQQRMVQSEKLLKDRKIVLVLDLDYTLLHTTSVKKYLKTQEELNSQPASNPGLFPLAGWRMMTKLRPYVHTFLKEASTMFEMYIYTTGERRYALMMANFLDPEKVYFESRIIAYEDFRNEEKSLGLVLKDERMVLVLDDTKKVWRKHPLNWIRVKKYIYFDLERDKTTVSLSALNTDEGEITGQLATILKKLQLIHRLFFNPKSEGGLAYRDVRLIIPRLRVLQRCNLFFKNIFPPDFEPENSRLWMMAEELGAICSKDLCASITHVVAYLVPKTEESQQAEQENKFRVHPRWLHACYDAVERKAEEGFSVDDVEK</sequence>
<evidence type="ECO:0000313" key="9">
    <source>
        <dbReference type="EMBL" id="SPD06358.1"/>
    </source>
</evidence>
<protein>
    <recommendedName>
        <fullName evidence="6">RNA polymerase II C-terminal domain phosphatase-like</fullName>
        <ecNumber evidence="6">3.1.3.16</ecNumber>
    </recommendedName>
</protein>
<name>A0A2N9H3G4_FAGSY</name>
<evidence type="ECO:0000256" key="5">
    <source>
        <dbReference type="ARBA" id="ARBA00048336"/>
    </source>
</evidence>
<dbReference type="GO" id="GO:0005634">
    <property type="term" value="C:nucleus"/>
    <property type="evidence" value="ECO:0007669"/>
    <property type="project" value="UniProtKB-SubCell"/>
</dbReference>
<comment type="subcellular location">
    <subcellularLocation>
        <location evidence="1 6">Nucleus</location>
    </subcellularLocation>
</comment>
<proteinExistence type="predicted"/>
<evidence type="ECO:0000256" key="2">
    <source>
        <dbReference type="ARBA" id="ARBA00022801"/>
    </source>
</evidence>
<dbReference type="InterPro" id="IPR004274">
    <property type="entry name" value="FCP1_dom"/>
</dbReference>
<evidence type="ECO:0000256" key="4">
    <source>
        <dbReference type="ARBA" id="ARBA00047761"/>
    </source>
</evidence>
<dbReference type="InterPro" id="IPR039189">
    <property type="entry name" value="Fcp1"/>
</dbReference>
<feature type="domain" description="BRCT" evidence="7">
    <location>
        <begin position="288"/>
        <end position="381"/>
    </location>
</feature>
<reference evidence="9" key="1">
    <citation type="submission" date="2018-02" db="EMBL/GenBank/DDBJ databases">
        <authorList>
            <person name="Cohen D.B."/>
            <person name="Kent A.D."/>
        </authorList>
    </citation>
    <scope>NUCLEOTIDE SEQUENCE</scope>
</reference>
<dbReference type="InterPro" id="IPR023214">
    <property type="entry name" value="HAD_sf"/>
</dbReference>
<evidence type="ECO:0000259" key="8">
    <source>
        <dbReference type="PROSITE" id="PS50969"/>
    </source>
</evidence>
<dbReference type="NCBIfam" id="TIGR02250">
    <property type="entry name" value="FCP1_euk"/>
    <property type="match status" value="1"/>
</dbReference>
<dbReference type="EMBL" id="OIVN01002779">
    <property type="protein sequence ID" value="SPD06358.1"/>
    <property type="molecule type" value="Genomic_DNA"/>
</dbReference>
<comment type="function">
    <text evidence="6">This promotes the activity of RNA polymerase II.</text>
</comment>
<keyword evidence="2 6" id="KW-0378">Hydrolase</keyword>
<dbReference type="SUPFAM" id="SSF52113">
    <property type="entry name" value="BRCT domain"/>
    <property type="match status" value="1"/>
</dbReference>
<organism evidence="9">
    <name type="scientific">Fagus sylvatica</name>
    <name type="common">Beechnut</name>
    <dbReference type="NCBI Taxonomy" id="28930"/>
    <lineage>
        <taxon>Eukaryota</taxon>
        <taxon>Viridiplantae</taxon>
        <taxon>Streptophyta</taxon>
        <taxon>Embryophyta</taxon>
        <taxon>Tracheophyta</taxon>
        <taxon>Spermatophyta</taxon>
        <taxon>Magnoliopsida</taxon>
        <taxon>eudicotyledons</taxon>
        <taxon>Gunneridae</taxon>
        <taxon>Pentapetalae</taxon>
        <taxon>rosids</taxon>
        <taxon>fabids</taxon>
        <taxon>Fagales</taxon>
        <taxon>Fagaceae</taxon>
        <taxon>Fagus</taxon>
    </lineage>
</organism>
<dbReference type="SMART" id="SM00577">
    <property type="entry name" value="CPDc"/>
    <property type="match status" value="1"/>
</dbReference>
<evidence type="ECO:0000256" key="3">
    <source>
        <dbReference type="ARBA" id="ARBA00023242"/>
    </source>
</evidence>
<dbReference type="Pfam" id="PF03031">
    <property type="entry name" value="NIF"/>
    <property type="match status" value="1"/>
</dbReference>
<dbReference type="Pfam" id="PF12738">
    <property type="entry name" value="PTCB-BRCT"/>
    <property type="match status" value="1"/>
</dbReference>
<dbReference type="SUPFAM" id="SSF56784">
    <property type="entry name" value="HAD-like"/>
    <property type="match status" value="1"/>
</dbReference>
<gene>
    <name evidence="9" type="ORF">FSB_LOCUS34240</name>
</gene>
<accession>A0A2N9H3G4</accession>
<dbReference type="CDD" id="cd17729">
    <property type="entry name" value="BRCT_CTDP1"/>
    <property type="match status" value="1"/>
</dbReference>
<evidence type="ECO:0000256" key="6">
    <source>
        <dbReference type="RuleBase" id="RU366066"/>
    </source>
</evidence>
<dbReference type="InterPro" id="IPR036412">
    <property type="entry name" value="HAD-like_sf"/>
</dbReference>